<dbReference type="EMBL" id="MDEJ01000134">
    <property type="protein sequence ID" value="PPU89867.1"/>
    <property type="molecule type" value="Genomic_DNA"/>
</dbReference>
<proteinExistence type="predicted"/>
<evidence type="ECO:0000313" key="1">
    <source>
        <dbReference type="EMBL" id="PPU89867.1"/>
    </source>
</evidence>
<evidence type="ECO:0000313" key="2">
    <source>
        <dbReference type="Proteomes" id="UP000239939"/>
    </source>
</evidence>
<dbReference type="AlphaFoldDB" id="A0A2S7EI33"/>
<organism evidence="1 2">
    <name type="scientific">Xanthomonas populi</name>
    <dbReference type="NCBI Taxonomy" id="53414"/>
    <lineage>
        <taxon>Bacteria</taxon>
        <taxon>Pseudomonadati</taxon>
        <taxon>Pseudomonadota</taxon>
        <taxon>Gammaproteobacteria</taxon>
        <taxon>Lysobacterales</taxon>
        <taxon>Lysobacteraceae</taxon>
        <taxon>Xanthomonas</taxon>
    </lineage>
</organism>
<protein>
    <submittedName>
        <fullName evidence="1">Uncharacterized protein</fullName>
    </submittedName>
</protein>
<name>A0A2S7EI33_9XANT</name>
<sequence length="65" mass="7084">MRHHLLPELDLLLLLGRLQCGLRMPGLLLLAGNQGVELPIGQRNLCKHIMCVVVHLILPAATVSA</sequence>
<dbReference type="Proteomes" id="UP000239939">
    <property type="component" value="Unassembled WGS sequence"/>
</dbReference>
<accession>A0A2S7EI33</accession>
<keyword evidence="2" id="KW-1185">Reference proteome</keyword>
<comment type="caution">
    <text evidence="1">The sequence shown here is derived from an EMBL/GenBank/DDBJ whole genome shotgun (WGS) entry which is preliminary data.</text>
</comment>
<gene>
    <name evidence="1" type="ORF">XpopCFBP1817_16875</name>
</gene>
<reference evidence="2" key="1">
    <citation type="submission" date="2016-08" db="EMBL/GenBank/DDBJ databases">
        <authorList>
            <person name="Merda D."/>
            <person name="Briand M."/>
            <person name="Taghouti G."/>
            <person name="Carrere S."/>
            <person name="Gouzy J."/>
            <person name="Portier P."/>
            <person name="Jacques M.-A."/>
            <person name="Fischer-Le Saux M."/>
        </authorList>
    </citation>
    <scope>NUCLEOTIDE SEQUENCE [LARGE SCALE GENOMIC DNA]</scope>
    <source>
        <strain evidence="2">CFBP1817</strain>
    </source>
</reference>